<evidence type="ECO:0000256" key="1">
    <source>
        <dbReference type="ARBA" id="ARBA00006817"/>
    </source>
</evidence>
<gene>
    <name evidence="3" type="ORF">EV645_5712</name>
</gene>
<name>A0A4Q7WRF5_9ACTN</name>
<feature type="domain" description="Activator of Hsp90 ATPase homologue 1/2-like C-terminal" evidence="2">
    <location>
        <begin position="27"/>
        <end position="145"/>
    </location>
</feature>
<dbReference type="OrthoDB" id="8117292at2"/>
<comment type="similarity">
    <text evidence="1">Belongs to the AHA1 family.</text>
</comment>
<dbReference type="Pfam" id="PF08327">
    <property type="entry name" value="AHSA1"/>
    <property type="match status" value="1"/>
</dbReference>
<dbReference type="Gene3D" id="3.30.530.20">
    <property type="match status" value="1"/>
</dbReference>
<dbReference type="AlphaFoldDB" id="A0A4Q7WRF5"/>
<comment type="caution">
    <text evidence="3">The sequence shown here is derived from an EMBL/GenBank/DDBJ whole genome shotgun (WGS) entry which is preliminary data.</text>
</comment>
<dbReference type="InterPro" id="IPR013538">
    <property type="entry name" value="ASHA1/2-like_C"/>
</dbReference>
<proteinExistence type="inferred from homology"/>
<accession>A0A4Q7WRF5</accession>
<evidence type="ECO:0000313" key="3">
    <source>
        <dbReference type="EMBL" id="RZU12443.1"/>
    </source>
</evidence>
<dbReference type="SUPFAM" id="SSF55961">
    <property type="entry name" value="Bet v1-like"/>
    <property type="match status" value="1"/>
</dbReference>
<organism evidence="3 4">
    <name type="scientific">Kribbella rubisoli</name>
    <dbReference type="NCBI Taxonomy" id="3075929"/>
    <lineage>
        <taxon>Bacteria</taxon>
        <taxon>Bacillati</taxon>
        <taxon>Actinomycetota</taxon>
        <taxon>Actinomycetes</taxon>
        <taxon>Propionibacteriales</taxon>
        <taxon>Kribbellaceae</taxon>
        <taxon>Kribbella</taxon>
    </lineage>
</organism>
<dbReference type="Proteomes" id="UP000292027">
    <property type="component" value="Unassembled WGS sequence"/>
</dbReference>
<dbReference type="CDD" id="cd08899">
    <property type="entry name" value="SRPBCC_CalC_Aha1-like_6"/>
    <property type="match status" value="1"/>
</dbReference>
<protein>
    <submittedName>
        <fullName evidence="3">Uncharacterized protein YndB with AHSA1/START domain</fullName>
    </submittedName>
</protein>
<dbReference type="EMBL" id="SHKR01000014">
    <property type="protein sequence ID" value="RZU12443.1"/>
    <property type="molecule type" value="Genomic_DNA"/>
</dbReference>
<evidence type="ECO:0000259" key="2">
    <source>
        <dbReference type="Pfam" id="PF08327"/>
    </source>
</evidence>
<evidence type="ECO:0000313" key="4">
    <source>
        <dbReference type="Proteomes" id="UP000292027"/>
    </source>
</evidence>
<sequence>MTAPDRLGELAIDGDRTTMTFRRHLPYPIERVWAALTDPLERQAWFGETVIDGRTGGTIEMIPTDPPAAPDAKRLTGRILVWEPPYVLEHEWHQRIVEDSVVRYELRPSGDGTLLTFTHTGLSEQNARGFIPGTHAFFDRLEAWLDDAELPSWSDRYAEVAPSYPAWN</sequence>
<reference evidence="3 4" key="1">
    <citation type="journal article" date="2015" name="Stand. Genomic Sci.">
        <title>Genomic Encyclopedia of Bacterial and Archaeal Type Strains, Phase III: the genomes of soil and plant-associated and newly described type strains.</title>
        <authorList>
            <person name="Whitman W.B."/>
            <person name="Woyke T."/>
            <person name="Klenk H.P."/>
            <person name="Zhou Y."/>
            <person name="Lilburn T.G."/>
            <person name="Beck B.J."/>
            <person name="De Vos P."/>
            <person name="Vandamme P."/>
            <person name="Eisen J.A."/>
            <person name="Garrity G."/>
            <person name="Hugenholtz P."/>
            <person name="Kyrpides N.C."/>
        </authorList>
    </citation>
    <scope>NUCLEOTIDE SEQUENCE [LARGE SCALE GENOMIC DNA]</scope>
    <source>
        <strain evidence="3 4">VKM Ac-2540</strain>
    </source>
</reference>
<keyword evidence="4" id="KW-1185">Reference proteome</keyword>
<dbReference type="RefSeq" id="WP_130447034.1">
    <property type="nucleotide sequence ID" value="NZ_SHKR01000014.1"/>
</dbReference>
<dbReference type="InterPro" id="IPR023393">
    <property type="entry name" value="START-like_dom_sf"/>
</dbReference>